<keyword evidence="1" id="KW-0560">Oxidoreductase</keyword>
<proteinExistence type="predicted"/>
<organism evidence="1 2">
    <name type="scientific">Nitratireductor thuwali</name>
    <dbReference type="NCBI Taxonomy" id="2267699"/>
    <lineage>
        <taxon>Bacteria</taxon>
        <taxon>Pseudomonadati</taxon>
        <taxon>Pseudomonadota</taxon>
        <taxon>Alphaproteobacteria</taxon>
        <taxon>Hyphomicrobiales</taxon>
        <taxon>Phyllobacteriaceae</taxon>
        <taxon>Nitratireductor</taxon>
    </lineage>
</organism>
<evidence type="ECO:0000313" key="2">
    <source>
        <dbReference type="Proteomes" id="UP001342418"/>
    </source>
</evidence>
<dbReference type="Proteomes" id="UP001342418">
    <property type="component" value="Chromosome"/>
</dbReference>
<dbReference type="EMBL" id="CP030941">
    <property type="protein sequence ID" value="UUP16479.1"/>
    <property type="molecule type" value="Genomic_DNA"/>
</dbReference>
<dbReference type="PROSITE" id="PS51318">
    <property type="entry name" value="TAT"/>
    <property type="match status" value="1"/>
</dbReference>
<name>A0ABY5MGT2_9HYPH</name>
<dbReference type="InterPro" id="IPR027056">
    <property type="entry name" value="Gluconate_2DH_su3"/>
</dbReference>
<sequence length="256" mass="28094">MDKLSRRNLFKVAGGAGAAAAVPHGFTVRKAEAQTGVEAPVVAPSESSAAPAHAGHDDVLFFFTTEEARFVEAAVDRLIPADEEWPGAVWAGVVNFLDRQLAGAYGAGARMYLEGPWELGVSQQGYQLPYTPAELFRIGIQEVRDWLAEHEGETEFWDLSVSRQIEILQMLEAGAIPLPSMPSSVLFETLLATTVEGWFADPAYGGNREMVSWRMIGFPGAYAQYVDLVTEYGRPYERPPMSMAEVARSHDHHGKH</sequence>
<reference evidence="1 2" key="1">
    <citation type="submission" date="2018-07" db="EMBL/GenBank/DDBJ databases">
        <title>Genome sequence of Nitratireductor thuwali#1536.</title>
        <authorList>
            <person name="Michoud G."/>
            <person name="Merlino G."/>
            <person name="Sefrji F.O."/>
            <person name="Daffonchio D."/>
        </authorList>
    </citation>
    <scope>NUCLEOTIDE SEQUENCE [LARGE SCALE GENOMIC DNA]</scope>
    <source>
        <strain evidence="2">Nit1536</strain>
    </source>
</reference>
<dbReference type="Pfam" id="PF13618">
    <property type="entry name" value="Gluconate_2-dh3"/>
    <property type="match status" value="1"/>
</dbReference>
<keyword evidence="2" id="KW-1185">Reference proteome</keyword>
<protein>
    <submittedName>
        <fullName evidence="1">Gluconate 2-dehydrogenase subunit 3</fullName>
        <ecNumber evidence="1">1.1.99.3</ecNumber>
    </submittedName>
</protein>
<gene>
    <name evidence="1" type="ORF">NTH_00926</name>
</gene>
<accession>A0ABY5MGT2</accession>
<dbReference type="EC" id="1.1.99.3" evidence="1"/>
<dbReference type="InterPro" id="IPR006311">
    <property type="entry name" value="TAT_signal"/>
</dbReference>
<dbReference type="GO" id="GO:0033717">
    <property type="term" value="F:gluconate 2-dehydrogenase (acceptor) activity"/>
    <property type="evidence" value="ECO:0007669"/>
    <property type="project" value="UniProtKB-EC"/>
</dbReference>
<dbReference type="RefSeq" id="WP_338528897.1">
    <property type="nucleotide sequence ID" value="NZ_CP030941.1"/>
</dbReference>
<evidence type="ECO:0000313" key="1">
    <source>
        <dbReference type="EMBL" id="UUP16479.1"/>
    </source>
</evidence>